<keyword evidence="2" id="KW-1185">Reference proteome</keyword>
<name>A0A366M370_9ACTN</name>
<evidence type="ECO:0000313" key="2">
    <source>
        <dbReference type="Proteomes" id="UP000253303"/>
    </source>
</evidence>
<proteinExistence type="predicted"/>
<protein>
    <submittedName>
        <fullName evidence="1">Uncharacterized protein</fullName>
    </submittedName>
</protein>
<comment type="caution">
    <text evidence="1">The sequence shown here is derived from an EMBL/GenBank/DDBJ whole genome shotgun (WGS) entry which is preliminary data.</text>
</comment>
<accession>A0A366M370</accession>
<organism evidence="1 2">
    <name type="scientific">Spongiactinospora rosea</name>
    <dbReference type="NCBI Taxonomy" id="2248750"/>
    <lineage>
        <taxon>Bacteria</taxon>
        <taxon>Bacillati</taxon>
        <taxon>Actinomycetota</taxon>
        <taxon>Actinomycetes</taxon>
        <taxon>Streptosporangiales</taxon>
        <taxon>Streptosporangiaceae</taxon>
        <taxon>Spongiactinospora</taxon>
    </lineage>
</organism>
<dbReference type="RefSeq" id="WP_113980681.1">
    <property type="nucleotide sequence ID" value="NZ_QMEY01000003.1"/>
</dbReference>
<gene>
    <name evidence="1" type="ORF">DP939_11995</name>
</gene>
<sequence>MTAKEDPPACVIRRSSYGGAAYENIIALCQDEFRDPQGLHTVSYFDHGFHGFSADLFHKMTGRFGGRDIEAVREGYENAFHEFVINVERMDRLLADLETGDLIRTVVETSEGAIHCGWVYSGEYVVGATLDTSAVESMDWKMSALATKIRDMAFSLPGRMPGGDVEAEAAGLAEPVTPFLARGEPLSEAAERGLREVCVPRLAAGELHYVALHIDWEFRFSADVFDNPALDSWFHRLTRDLRRKQYLEVARRLQRDLAELTHALWRFTHEPFRRVVLDVESGAIYVYPLNRSGAFLLGVTLFQPLVPHAEERMRELLPDVERVLDETPP</sequence>
<dbReference type="EMBL" id="QMEY01000003">
    <property type="protein sequence ID" value="RBQ20487.1"/>
    <property type="molecule type" value="Genomic_DNA"/>
</dbReference>
<reference evidence="1 2" key="1">
    <citation type="submission" date="2018-06" db="EMBL/GenBank/DDBJ databases">
        <title>Sphaerisporangium craniellae sp. nov., isolated from a marine sponge in the South China Sea.</title>
        <authorList>
            <person name="Li L."/>
        </authorList>
    </citation>
    <scope>NUCLEOTIDE SEQUENCE [LARGE SCALE GENOMIC DNA]</scope>
    <source>
        <strain evidence="1 2">LHW63015</strain>
    </source>
</reference>
<dbReference type="AlphaFoldDB" id="A0A366M370"/>
<dbReference type="Proteomes" id="UP000253303">
    <property type="component" value="Unassembled WGS sequence"/>
</dbReference>
<evidence type="ECO:0000313" key="1">
    <source>
        <dbReference type="EMBL" id="RBQ20487.1"/>
    </source>
</evidence>
<dbReference type="OrthoDB" id="3354731at2"/>